<keyword evidence="1" id="KW-0732">Signal</keyword>
<dbReference type="EMBL" id="FNGV01000006">
    <property type="protein sequence ID" value="SDM20194.1"/>
    <property type="molecule type" value="Genomic_DNA"/>
</dbReference>
<feature type="chain" id="PRO_5011638404" description="DUF2961 domain-containing protein" evidence="1">
    <location>
        <begin position="25"/>
        <end position="698"/>
    </location>
</feature>
<dbReference type="Pfam" id="PF11175">
    <property type="entry name" value="DUF2961"/>
    <property type="match status" value="1"/>
</dbReference>
<protein>
    <recommendedName>
        <fullName evidence="4">DUF2961 domain-containing protein</fullName>
    </recommendedName>
</protein>
<feature type="signal peptide" evidence="1">
    <location>
        <begin position="1"/>
        <end position="24"/>
    </location>
</feature>
<dbReference type="OrthoDB" id="2518538at2"/>
<dbReference type="Proteomes" id="UP000199440">
    <property type="component" value="Unassembled WGS sequence"/>
</dbReference>
<evidence type="ECO:0000313" key="2">
    <source>
        <dbReference type="EMBL" id="SDM20194.1"/>
    </source>
</evidence>
<dbReference type="RefSeq" id="WP_143017608.1">
    <property type="nucleotide sequence ID" value="NZ_FNGV01000006.1"/>
</dbReference>
<evidence type="ECO:0000313" key="3">
    <source>
        <dbReference type="Proteomes" id="UP000199440"/>
    </source>
</evidence>
<dbReference type="Gene3D" id="2.60.120.1390">
    <property type="match status" value="2"/>
</dbReference>
<name>A0A1G9RAE8_9FLAO</name>
<dbReference type="AlphaFoldDB" id="A0A1G9RAE8"/>
<proteinExistence type="predicted"/>
<dbReference type="InterPro" id="IPR021345">
    <property type="entry name" value="DUF2961"/>
</dbReference>
<evidence type="ECO:0000256" key="1">
    <source>
        <dbReference type="SAM" id="SignalP"/>
    </source>
</evidence>
<organism evidence="2 3">
    <name type="scientific">Kriegella aquimaris</name>
    <dbReference type="NCBI Taxonomy" id="192904"/>
    <lineage>
        <taxon>Bacteria</taxon>
        <taxon>Pseudomonadati</taxon>
        <taxon>Bacteroidota</taxon>
        <taxon>Flavobacteriia</taxon>
        <taxon>Flavobacteriales</taxon>
        <taxon>Flavobacteriaceae</taxon>
        <taxon>Kriegella</taxon>
    </lineage>
</organism>
<keyword evidence="3" id="KW-1185">Reference proteome</keyword>
<sequence>MNIRKYFRALFLFSCCIISIQKLAAQGSEINISTLLEEMIDREAITRFPLNGYQSKQASSYNRESVSPDLPGWFADSDGVSFVRIEETNGKKEWVLMEDNGPGVITKIWAVCFYYGLDNTTGANINIYLDGNPKPVISTNFFELVKGEDFIKPPFADYSTRAGNLYFPIPYAKSCKITMDQKAFYNIINYREYPKGTNVKTFSKKDFEEALETRNKVAKTLIAPNQSEGNEIIKKKVVAPRKSLAIKLPKGNNAVHELRIKMSATSDFSQALRSLVLNASFDGEETVWVPVGDFFNNVGKVQSYDMWERSVTPDSTMICRWVMPYEKEGELSVKNLGKNNVNIQMTVVTDKMTWMPNSMHFYATWQMDEPTPTFPLYDFNFLSAEGKGVIVGDEWAVLNPIEGWWGEGDEKIYIDDDLKRNFPSHFGTGTEDYYGWAGGVVPTPSDQFSKPFLGNIIVGENSKGYNVCTRTRVLDAIPFKNQIKFDIESSCGKRSKSHFLQYAQTTFWYAMPGVKHNKPALPKFASAKLPSVNDLKKEIKRAEGSQYIVENALEAEILPIEGKSEKVKENFAEIPMWGETSSGALKNIWFEEPGDYAELKISEQFETSKISLCTAVGPNSGIFDIYVNGVKKTTQDFYSKHEGISNPYLDLGENKPVNNAFIIRFVYKGSNLASRPTENKQALGLDFFLVKNNFLKNK</sequence>
<evidence type="ECO:0008006" key="4">
    <source>
        <dbReference type="Google" id="ProtNLM"/>
    </source>
</evidence>
<dbReference type="STRING" id="192904.SAMN04488514_10653"/>
<accession>A0A1G9RAE8</accession>
<reference evidence="2 3" key="1">
    <citation type="submission" date="2016-10" db="EMBL/GenBank/DDBJ databases">
        <authorList>
            <person name="de Groot N.N."/>
        </authorList>
    </citation>
    <scope>NUCLEOTIDE SEQUENCE [LARGE SCALE GENOMIC DNA]</scope>
    <source>
        <strain evidence="2 3">DSM 19886</strain>
    </source>
</reference>
<gene>
    <name evidence="2" type="ORF">SAMN04488514_10653</name>
</gene>